<keyword evidence="10" id="KW-0406">Ion transport</keyword>
<evidence type="ECO:0000256" key="13">
    <source>
        <dbReference type="SAM" id="Phobius"/>
    </source>
</evidence>
<feature type="domain" description="Ion transport" evidence="14">
    <location>
        <begin position="1"/>
        <end position="124"/>
    </location>
</feature>
<keyword evidence="12" id="KW-0407">Ion channel</keyword>
<dbReference type="PRINTS" id="PR01491">
    <property type="entry name" value="KVCHANNEL"/>
</dbReference>
<evidence type="ECO:0000256" key="10">
    <source>
        <dbReference type="ARBA" id="ARBA00023065"/>
    </source>
</evidence>
<evidence type="ECO:0000256" key="2">
    <source>
        <dbReference type="ARBA" id="ARBA00022448"/>
    </source>
</evidence>
<keyword evidence="16" id="KW-1185">Reference proteome</keyword>
<sequence>MRLMRVLRILKLARHSTGLRAFGFTLRQCYQQVGCLMLFIAMGVFTFSAAVYSVEHDIPNTNFTSIPHAWWWAAVSLSTVGYGDMYPETILGRLFAFLCIAFGIILNGMPISILYNKFSDYYSKLKAYEYTAMRRERGNVEFLQRARKKMAECLARSLLQPQPRQAR</sequence>
<evidence type="ECO:0000256" key="9">
    <source>
        <dbReference type="ARBA" id="ARBA00022989"/>
    </source>
</evidence>
<evidence type="ECO:0000259" key="14">
    <source>
        <dbReference type="Pfam" id="PF00520"/>
    </source>
</evidence>
<keyword evidence="6" id="KW-0631">Potassium channel</keyword>
<dbReference type="GO" id="GO:0008076">
    <property type="term" value="C:voltage-gated potassium channel complex"/>
    <property type="evidence" value="ECO:0007669"/>
    <property type="project" value="InterPro"/>
</dbReference>
<evidence type="ECO:0000256" key="3">
    <source>
        <dbReference type="ARBA" id="ARBA00022475"/>
    </source>
</evidence>
<accession>A0A9X9LRA9</accession>
<dbReference type="GO" id="GO:0005249">
    <property type="term" value="F:voltage-gated potassium channel activity"/>
    <property type="evidence" value="ECO:0007669"/>
    <property type="project" value="InterPro"/>
</dbReference>
<comment type="subcellular location">
    <subcellularLocation>
        <location evidence="1">Cell membrane</location>
        <topology evidence="1">Multi-pass membrane protein</topology>
    </subcellularLocation>
</comment>
<evidence type="ECO:0000256" key="6">
    <source>
        <dbReference type="ARBA" id="ARBA00022826"/>
    </source>
</evidence>
<keyword evidence="2" id="KW-0813">Transport</keyword>
<evidence type="ECO:0000256" key="7">
    <source>
        <dbReference type="ARBA" id="ARBA00022882"/>
    </source>
</evidence>
<feature type="transmembrane region" description="Helical" evidence="13">
    <location>
        <begin position="94"/>
        <end position="115"/>
    </location>
</feature>
<keyword evidence="7" id="KW-0851">Voltage-gated channel</keyword>
<comment type="caution">
    <text evidence="15">The sequence shown here is derived from an EMBL/GenBank/DDBJ whole genome shotgun (WGS) entry which is preliminary data.</text>
</comment>
<keyword evidence="5 13" id="KW-0812">Transmembrane</keyword>
<dbReference type="PRINTS" id="PR00169">
    <property type="entry name" value="KCHANNEL"/>
</dbReference>
<evidence type="ECO:0000256" key="5">
    <source>
        <dbReference type="ARBA" id="ARBA00022692"/>
    </source>
</evidence>
<proteinExistence type="predicted"/>
<dbReference type="InterPro" id="IPR028325">
    <property type="entry name" value="VG_K_chnl"/>
</dbReference>
<keyword evidence="4" id="KW-0633">Potassium transport</keyword>
<dbReference type="Pfam" id="PF00520">
    <property type="entry name" value="Ion_trans"/>
    <property type="match status" value="1"/>
</dbReference>
<dbReference type="SUPFAM" id="SSF81324">
    <property type="entry name" value="Voltage-gated potassium channels"/>
    <property type="match status" value="1"/>
</dbReference>
<evidence type="ECO:0000313" key="16">
    <source>
        <dbReference type="Proteomes" id="UP000269945"/>
    </source>
</evidence>
<dbReference type="PANTHER" id="PTHR11537">
    <property type="entry name" value="VOLTAGE-GATED POTASSIUM CHANNEL"/>
    <property type="match status" value="1"/>
</dbReference>
<gene>
    <name evidence="15" type="ORF">BN2614_LOCUS5</name>
</gene>
<protein>
    <recommendedName>
        <fullName evidence="14">Ion transport domain-containing protein</fullName>
    </recommendedName>
</protein>
<feature type="transmembrane region" description="Helical" evidence="13">
    <location>
        <begin position="33"/>
        <end position="54"/>
    </location>
</feature>
<dbReference type="InterPro" id="IPR005821">
    <property type="entry name" value="Ion_trans_dom"/>
</dbReference>
<reference evidence="15 16" key="1">
    <citation type="submission" date="2018-10" db="EMBL/GenBank/DDBJ databases">
        <authorList>
            <person name="Ekblom R."/>
            <person name="Jareborg N."/>
        </authorList>
    </citation>
    <scope>NUCLEOTIDE SEQUENCE [LARGE SCALE GENOMIC DNA]</scope>
    <source>
        <tissue evidence="15">Muscle</tissue>
    </source>
</reference>
<dbReference type="InterPro" id="IPR003968">
    <property type="entry name" value="K_chnl_volt-dep_Kv"/>
</dbReference>
<evidence type="ECO:0000256" key="8">
    <source>
        <dbReference type="ARBA" id="ARBA00022958"/>
    </source>
</evidence>
<evidence type="ECO:0000256" key="4">
    <source>
        <dbReference type="ARBA" id="ARBA00022538"/>
    </source>
</evidence>
<dbReference type="Gene3D" id="1.10.287.70">
    <property type="match status" value="1"/>
</dbReference>
<organism evidence="15 16">
    <name type="scientific">Gulo gulo</name>
    <name type="common">Wolverine</name>
    <name type="synonym">Gluton</name>
    <dbReference type="NCBI Taxonomy" id="48420"/>
    <lineage>
        <taxon>Eukaryota</taxon>
        <taxon>Metazoa</taxon>
        <taxon>Chordata</taxon>
        <taxon>Craniata</taxon>
        <taxon>Vertebrata</taxon>
        <taxon>Euteleostomi</taxon>
        <taxon>Mammalia</taxon>
        <taxon>Eutheria</taxon>
        <taxon>Laurasiatheria</taxon>
        <taxon>Carnivora</taxon>
        <taxon>Caniformia</taxon>
        <taxon>Musteloidea</taxon>
        <taxon>Mustelidae</taxon>
        <taxon>Guloninae</taxon>
        <taxon>Gulo</taxon>
    </lineage>
</organism>
<evidence type="ECO:0000313" key="15">
    <source>
        <dbReference type="EMBL" id="VCW83752.1"/>
    </source>
</evidence>
<keyword evidence="3" id="KW-1003">Cell membrane</keyword>
<keyword evidence="11 13" id="KW-0472">Membrane</keyword>
<evidence type="ECO:0000256" key="1">
    <source>
        <dbReference type="ARBA" id="ARBA00004651"/>
    </source>
</evidence>
<dbReference type="EMBL" id="CYRY02012797">
    <property type="protein sequence ID" value="VCW83752.1"/>
    <property type="molecule type" value="Genomic_DNA"/>
</dbReference>
<dbReference type="AlphaFoldDB" id="A0A9X9LRA9"/>
<evidence type="ECO:0000256" key="12">
    <source>
        <dbReference type="ARBA" id="ARBA00023303"/>
    </source>
</evidence>
<dbReference type="Proteomes" id="UP000269945">
    <property type="component" value="Unassembled WGS sequence"/>
</dbReference>
<dbReference type="Gene3D" id="1.10.287.930">
    <property type="entry name" value="Mammalian shaker kv1.2 potassium channel- beta subunit complex"/>
    <property type="match status" value="1"/>
</dbReference>
<dbReference type="GO" id="GO:0001508">
    <property type="term" value="P:action potential"/>
    <property type="evidence" value="ECO:0007669"/>
    <property type="project" value="TreeGrafter"/>
</dbReference>
<dbReference type="PANTHER" id="PTHR11537:SF40">
    <property type="entry name" value="POTASSIUM VOLTAGE-GATED CHANNEL SUBFAMILY V MEMBER 2"/>
    <property type="match status" value="1"/>
</dbReference>
<keyword evidence="8" id="KW-0630">Potassium</keyword>
<name>A0A9X9LRA9_GULGU</name>
<dbReference type="FunFam" id="1.10.287.70:FF:000005">
    <property type="entry name" value="potassium voltage-gated channel subfamily G member 1"/>
    <property type="match status" value="1"/>
</dbReference>
<keyword evidence="9 13" id="KW-1133">Transmembrane helix</keyword>
<evidence type="ECO:0000256" key="11">
    <source>
        <dbReference type="ARBA" id="ARBA00023136"/>
    </source>
</evidence>